<evidence type="ECO:0000313" key="2">
    <source>
        <dbReference type="Proteomes" id="UP000266861"/>
    </source>
</evidence>
<dbReference type="OrthoDB" id="2365951at2759"/>
<proteinExistence type="predicted"/>
<evidence type="ECO:0008006" key="3">
    <source>
        <dbReference type="Google" id="ProtNLM"/>
    </source>
</evidence>
<organism evidence="1 2">
    <name type="scientific">Diversispora epigaea</name>
    <dbReference type="NCBI Taxonomy" id="1348612"/>
    <lineage>
        <taxon>Eukaryota</taxon>
        <taxon>Fungi</taxon>
        <taxon>Fungi incertae sedis</taxon>
        <taxon>Mucoromycota</taxon>
        <taxon>Glomeromycotina</taxon>
        <taxon>Glomeromycetes</taxon>
        <taxon>Diversisporales</taxon>
        <taxon>Diversisporaceae</taxon>
        <taxon>Diversispora</taxon>
    </lineage>
</organism>
<dbReference type="Proteomes" id="UP000266861">
    <property type="component" value="Unassembled WGS sequence"/>
</dbReference>
<evidence type="ECO:0000313" key="1">
    <source>
        <dbReference type="EMBL" id="RHZ54544.1"/>
    </source>
</evidence>
<gene>
    <name evidence="1" type="ORF">Glove_426g52</name>
</gene>
<name>A0A397GYI6_9GLOM</name>
<dbReference type="AlphaFoldDB" id="A0A397GYI6"/>
<sequence length="290" mass="34334">MRKTYKDKIPEPGERFSYVIPKTDIDFDLSGKKLHLTKGDRIEFVNVAKDLGKEIDLSYYLQNKIIGLCARFINYDDRYQPPPSDKIMKLEDKDEKYKQSDEYSQKKAKKWLEEYINSLSGVTTKMLLNRGYAYKRAYKNAIKTAQSILHQKIGNMYEIFHGEWLSFEDFKASNSIERLWEKFIEYAKAYTENDNLLISDEIKESIYSDFEKHLNVLIPVIEKYNTFFHKLVYHMRYKEHVSIPNKIGPLETMRKKEIITKQPTLFDITKVDQIALDDFLNTWNKAVSSL</sequence>
<dbReference type="EMBL" id="PQFF01000377">
    <property type="protein sequence ID" value="RHZ54544.1"/>
    <property type="molecule type" value="Genomic_DNA"/>
</dbReference>
<reference evidence="1 2" key="1">
    <citation type="submission" date="2018-08" db="EMBL/GenBank/DDBJ databases">
        <title>Genome and evolution of the arbuscular mycorrhizal fungus Diversispora epigaea (formerly Glomus versiforme) and its bacterial endosymbionts.</title>
        <authorList>
            <person name="Sun X."/>
            <person name="Fei Z."/>
            <person name="Harrison M."/>
        </authorList>
    </citation>
    <scope>NUCLEOTIDE SEQUENCE [LARGE SCALE GENOMIC DNA]</scope>
    <source>
        <strain evidence="1 2">IT104</strain>
    </source>
</reference>
<accession>A0A397GYI6</accession>
<keyword evidence="2" id="KW-1185">Reference proteome</keyword>
<comment type="caution">
    <text evidence="1">The sequence shown here is derived from an EMBL/GenBank/DDBJ whole genome shotgun (WGS) entry which is preliminary data.</text>
</comment>
<protein>
    <recommendedName>
        <fullName evidence="3">DNA-directed DNA polymerase</fullName>
    </recommendedName>
</protein>